<organism evidence="1">
    <name type="scientific">marine sediment metagenome</name>
    <dbReference type="NCBI Taxonomy" id="412755"/>
    <lineage>
        <taxon>unclassified sequences</taxon>
        <taxon>metagenomes</taxon>
        <taxon>ecological metagenomes</taxon>
    </lineage>
</organism>
<proteinExistence type="predicted"/>
<comment type="caution">
    <text evidence="1">The sequence shown here is derived from an EMBL/GenBank/DDBJ whole genome shotgun (WGS) entry which is preliminary data.</text>
</comment>
<evidence type="ECO:0000313" key="1">
    <source>
        <dbReference type="EMBL" id="GAJ16778.1"/>
    </source>
</evidence>
<name>X1UH17_9ZZZZ</name>
<dbReference type="InterPro" id="IPR011101">
    <property type="entry name" value="DUF5131"/>
</dbReference>
<gene>
    <name evidence="1" type="ORF">S12H4_62137</name>
</gene>
<dbReference type="EMBL" id="BARW01041538">
    <property type="protein sequence ID" value="GAJ16778.1"/>
    <property type="molecule type" value="Genomic_DNA"/>
</dbReference>
<sequence length="92" mass="10991">TKHPEVYEEWIFPKNCWLGVTINYSGDSYKLNDTPFTRNIYNIYFLSIEPIFDYIPIDCIDFADWVIIGAETDHRKGKVIPKREWITKMVEQ</sequence>
<feature type="non-terminal residue" evidence="1">
    <location>
        <position position="92"/>
    </location>
</feature>
<protein>
    <submittedName>
        <fullName evidence="1">Uncharacterized protein</fullName>
    </submittedName>
</protein>
<accession>X1UH17</accession>
<dbReference type="AlphaFoldDB" id="X1UH17"/>
<feature type="non-terminal residue" evidence="1">
    <location>
        <position position="1"/>
    </location>
</feature>
<dbReference type="Pfam" id="PF07505">
    <property type="entry name" value="DUF5131"/>
    <property type="match status" value="1"/>
</dbReference>
<reference evidence="1" key="1">
    <citation type="journal article" date="2014" name="Front. Microbiol.">
        <title>High frequency of phylogenetically diverse reductive dehalogenase-homologous genes in deep subseafloor sedimentary metagenomes.</title>
        <authorList>
            <person name="Kawai M."/>
            <person name="Futagami T."/>
            <person name="Toyoda A."/>
            <person name="Takaki Y."/>
            <person name="Nishi S."/>
            <person name="Hori S."/>
            <person name="Arai W."/>
            <person name="Tsubouchi T."/>
            <person name="Morono Y."/>
            <person name="Uchiyama I."/>
            <person name="Ito T."/>
            <person name="Fujiyama A."/>
            <person name="Inagaki F."/>
            <person name="Takami H."/>
        </authorList>
    </citation>
    <scope>NUCLEOTIDE SEQUENCE</scope>
    <source>
        <strain evidence="1">Expedition CK06-06</strain>
    </source>
</reference>